<dbReference type="Proteomes" id="UP000499080">
    <property type="component" value="Unassembled WGS sequence"/>
</dbReference>
<protein>
    <submittedName>
        <fullName evidence="1">Uncharacterized protein</fullName>
    </submittedName>
</protein>
<evidence type="ECO:0000313" key="1">
    <source>
        <dbReference type="EMBL" id="GBM68157.1"/>
    </source>
</evidence>
<proteinExistence type="predicted"/>
<sequence>MAFQFAILVTSSYANYTERKPYNHQKVRHPDFYEFLRLKAISHEQKFANPTLNSTVRSTQNLIFEFNLPSDMEVGVEENTLNPVDFSGQSWPNLVSEPIR</sequence>
<comment type="caution">
    <text evidence="1">The sequence shown here is derived from an EMBL/GenBank/DDBJ whole genome shotgun (WGS) entry which is preliminary data.</text>
</comment>
<organism evidence="1 2">
    <name type="scientific">Araneus ventricosus</name>
    <name type="common">Orbweaver spider</name>
    <name type="synonym">Epeira ventricosa</name>
    <dbReference type="NCBI Taxonomy" id="182803"/>
    <lineage>
        <taxon>Eukaryota</taxon>
        <taxon>Metazoa</taxon>
        <taxon>Ecdysozoa</taxon>
        <taxon>Arthropoda</taxon>
        <taxon>Chelicerata</taxon>
        <taxon>Arachnida</taxon>
        <taxon>Araneae</taxon>
        <taxon>Araneomorphae</taxon>
        <taxon>Entelegynae</taxon>
        <taxon>Araneoidea</taxon>
        <taxon>Araneidae</taxon>
        <taxon>Araneus</taxon>
    </lineage>
</organism>
<name>A0A4Y2HRV7_ARAVE</name>
<keyword evidence="2" id="KW-1185">Reference proteome</keyword>
<evidence type="ECO:0000313" key="2">
    <source>
        <dbReference type="Proteomes" id="UP000499080"/>
    </source>
</evidence>
<dbReference type="EMBL" id="BGPR01103985">
    <property type="protein sequence ID" value="GBM68157.1"/>
    <property type="molecule type" value="Genomic_DNA"/>
</dbReference>
<accession>A0A4Y2HRV7</accession>
<gene>
    <name evidence="1" type="ORF">AVEN_95915_1</name>
</gene>
<dbReference type="AlphaFoldDB" id="A0A4Y2HRV7"/>
<reference evidence="1 2" key="1">
    <citation type="journal article" date="2019" name="Sci. Rep.">
        <title>Orb-weaving spider Araneus ventricosus genome elucidates the spidroin gene catalogue.</title>
        <authorList>
            <person name="Kono N."/>
            <person name="Nakamura H."/>
            <person name="Ohtoshi R."/>
            <person name="Moran D.A.P."/>
            <person name="Shinohara A."/>
            <person name="Yoshida Y."/>
            <person name="Fujiwara M."/>
            <person name="Mori M."/>
            <person name="Tomita M."/>
            <person name="Arakawa K."/>
        </authorList>
    </citation>
    <scope>NUCLEOTIDE SEQUENCE [LARGE SCALE GENOMIC DNA]</scope>
</reference>